<dbReference type="PANTHER" id="PTHR46638">
    <property type="entry name" value="CORRINOID ADENOSYLTRANSFERASE"/>
    <property type="match status" value="1"/>
</dbReference>
<dbReference type="OrthoDB" id="9810309at2"/>
<dbReference type="InterPro" id="IPR003724">
    <property type="entry name" value="CblAdoTrfase_CobA"/>
</dbReference>
<dbReference type="InterPro" id="IPR027417">
    <property type="entry name" value="P-loop_NTPase"/>
</dbReference>
<evidence type="ECO:0000313" key="1">
    <source>
        <dbReference type="EMBL" id="RXE60507.1"/>
    </source>
</evidence>
<dbReference type="EMBL" id="RLII01000001">
    <property type="protein sequence ID" value="RXE60507.1"/>
    <property type="molecule type" value="Genomic_DNA"/>
</dbReference>
<dbReference type="AlphaFoldDB" id="A0A4Q0I900"/>
<reference evidence="2" key="1">
    <citation type="submission" date="2018-11" db="EMBL/GenBank/DDBJ databases">
        <title>Genome sequencing of a novel mesophilic and cellulolytic organism within the genus Hungateiclostridium.</title>
        <authorList>
            <person name="Rettenmaier R."/>
            <person name="Liebl W."/>
            <person name="Zverlov V."/>
        </authorList>
    </citation>
    <scope>NUCLEOTIDE SEQUENCE [LARGE SCALE GENOMIC DNA]</scope>
    <source>
        <strain evidence="2">N2K1</strain>
    </source>
</reference>
<keyword evidence="1" id="KW-0808">Transferase</keyword>
<dbReference type="PIRSF" id="PIRSF015617">
    <property type="entry name" value="Adensltrnsf_CobA"/>
    <property type="match status" value="1"/>
</dbReference>
<protein>
    <submittedName>
        <fullName evidence="1">Cob(I)yrinic acid a,c-diamide adenosyltransferase</fullName>
    </submittedName>
</protein>
<dbReference type="RefSeq" id="WP_128705600.1">
    <property type="nucleotide sequence ID" value="NZ_RLII01000001.1"/>
</dbReference>
<dbReference type="GO" id="GO:0005524">
    <property type="term" value="F:ATP binding"/>
    <property type="evidence" value="ECO:0007669"/>
    <property type="project" value="InterPro"/>
</dbReference>
<dbReference type="GO" id="GO:0009236">
    <property type="term" value="P:cobalamin biosynthetic process"/>
    <property type="evidence" value="ECO:0007669"/>
    <property type="project" value="InterPro"/>
</dbReference>
<comment type="caution">
    <text evidence="1">The sequence shown here is derived from an EMBL/GenBank/DDBJ whole genome shotgun (WGS) entry which is preliminary data.</text>
</comment>
<dbReference type="Proteomes" id="UP000289166">
    <property type="component" value="Unassembled WGS sequence"/>
</dbReference>
<dbReference type="GO" id="GO:0008817">
    <property type="term" value="F:corrinoid adenosyltransferase activity"/>
    <property type="evidence" value="ECO:0007669"/>
    <property type="project" value="InterPro"/>
</dbReference>
<dbReference type="SUPFAM" id="SSF52540">
    <property type="entry name" value="P-loop containing nucleoside triphosphate hydrolases"/>
    <property type="match status" value="1"/>
</dbReference>
<gene>
    <name evidence="1" type="ORF">EFD62_00790</name>
</gene>
<dbReference type="Gene3D" id="3.40.50.300">
    <property type="entry name" value="P-loop containing nucleotide triphosphate hydrolases"/>
    <property type="match status" value="1"/>
</dbReference>
<organism evidence="1 2">
    <name type="scientific">Acetivibrio mesophilus</name>
    <dbReference type="NCBI Taxonomy" id="2487273"/>
    <lineage>
        <taxon>Bacteria</taxon>
        <taxon>Bacillati</taxon>
        <taxon>Bacillota</taxon>
        <taxon>Clostridia</taxon>
        <taxon>Eubacteriales</taxon>
        <taxon>Oscillospiraceae</taxon>
        <taxon>Acetivibrio</taxon>
    </lineage>
</organism>
<accession>A0A4Q0I900</accession>
<dbReference type="PANTHER" id="PTHR46638:SF1">
    <property type="entry name" value="CORRINOID ADENOSYLTRANSFERASE"/>
    <property type="match status" value="1"/>
</dbReference>
<keyword evidence="2" id="KW-1185">Reference proteome</keyword>
<sequence length="174" mass="19428">MNGLIHIYCGDGKGKTTAALGLALRACGSGYKVILAQFLKSWNTSELNILDKMENVLILRSKKPGKFTWQLNDEEKAALKIENNRIFEKAIEVISCDKKILIIFDELIGAIEKNLIDKEAVVDFLKTKPLHAEVVLTGRNPDGELLGLADYISEIKKIRHPFDSGVKAREGIEY</sequence>
<name>A0A4Q0I900_9FIRM</name>
<dbReference type="Pfam" id="PF02572">
    <property type="entry name" value="CobA_CobO_BtuR"/>
    <property type="match status" value="1"/>
</dbReference>
<proteinExistence type="predicted"/>
<evidence type="ECO:0000313" key="2">
    <source>
        <dbReference type="Proteomes" id="UP000289166"/>
    </source>
</evidence>